<evidence type="ECO:0000313" key="2">
    <source>
        <dbReference type="Proteomes" id="UP000030686"/>
    </source>
</evidence>
<protein>
    <submittedName>
        <fullName evidence="1">Genomic scaffold, ProqFM164S02</fullName>
    </submittedName>
</protein>
<proteinExistence type="predicted"/>
<dbReference type="AlphaFoldDB" id="W6Q987"/>
<sequence length="74" mass="8410">MPNRLPPQSLWSARLSNIARDAGDVGDMLPDEFNQDRATWERIVRSFGDLGSWMADARLPDELIFHAIIPNSMQ</sequence>
<reference evidence="1" key="1">
    <citation type="journal article" date="2014" name="Nat. Commun.">
        <title>Multiple recent horizontal transfers of a large genomic region in cheese making fungi.</title>
        <authorList>
            <person name="Cheeseman K."/>
            <person name="Ropars J."/>
            <person name="Renault P."/>
            <person name="Dupont J."/>
            <person name="Gouzy J."/>
            <person name="Branca A."/>
            <person name="Abraham A.L."/>
            <person name="Ceppi M."/>
            <person name="Conseiller E."/>
            <person name="Debuchy R."/>
            <person name="Malagnac F."/>
            <person name="Goarin A."/>
            <person name="Silar P."/>
            <person name="Lacoste S."/>
            <person name="Sallet E."/>
            <person name="Bensimon A."/>
            <person name="Giraud T."/>
            <person name="Brygoo Y."/>
        </authorList>
    </citation>
    <scope>NUCLEOTIDE SEQUENCE [LARGE SCALE GENOMIC DNA]</scope>
    <source>
        <strain evidence="1">FM164</strain>
    </source>
</reference>
<organism evidence="1 2">
    <name type="scientific">Penicillium roqueforti (strain FM164)</name>
    <dbReference type="NCBI Taxonomy" id="1365484"/>
    <lineage>
        <taxon>Eukaryota</taxon>
        <taxon>Fungi</taxon>
        <taxon>Dikarya</taxon>
        <taxon>Ascomycota</taxon>
        <taxon>Pezizomycotina</taxon>
        <taxon>Eurotiomycetes</taxon>
        <taxon>Eurotiomycetidae</taxon>
        <taxon>Eurotiales</taxon>
        <taxon>Aspergillaceae</taxon>
        <taxon>Penicillium</taxon>
    </lineage>
</organism>
<evidence type="ECO:0000313" key="1">
    <source>
        <dbReference type="EMBL" id="CDM33233.1"/>
    </source>
</evidence>
<gene>
    <name evidence="1" type="ORF">PROQFM164_S02g003385</name>
</gene>
<accession>W6Q987</accession>
<name>W6Q987_PENRF</name>
<keyword evidence="2" id="KW-1185">Reference proteome</keyword>
<dbReference type="EMBL" id="HG792016">
    <property type="protein sequence ID" value="CDM33233.1"/>
    <property type="molecule type" value="Genomic_DNA"/>
</dbReference>
<dbReference type="Proteomes" id="UP000030686">
    <property type="component" value="Unassembled WGS sequence"/>
</dbReference>